<evidence type="ECO:0000256" key="6">
    <source>
        <dbReference type="ARBA" id="ARBA00023157"/>
    </source>
</evidence>
<dbReference type="Gene3D" id="1.10.225.10">
    <property type="entry name" value="Saposin-like"/>
    <property type="match status" value="1"/>
</dbReference>
<dbReference type="Gene3D" id="2.40.70.10">
    <property type="entry name" value="Acid Proteases"/>
    <property type="match status" value="2"/>
</dbReference>
<dbReference type="InterPro" id="IPR011001">
    <property type="entry name" value="Saposin-like"/>
</dbReference>
<evidence type="ECO:0000313" key="14">
    <source>
        <dbReference type="EMBL" id="KAG6408629.1"/>
    </source>
</evidence>
<feature type="chain" id="PRO_5036460976" description="Phytepsin" evidence="11">
    <location>
        <begin position="26"/>
        <end position="504"/>
    </location>
</feature>
<reference evidence="14" key="2">
    <citation type="submission" date="2020-08" db="EMBL/GenBank/DDBJ databases">
        <title>Plant Genome Project.</title>
        <authorList>
            <person name="Zhang R.-G."/>
        </authorList>
    </citation>
    <scope>NUCLEOTIDE SEQUENCE</scope>
    <source>
        <strain evidence="14">Huo1</strain>
        <tissue evidence="14">Leaf</tissue>
    </source>
</reference>
<keyword evidence="5" id="KW-0865">Zymogen</keyword>
<sequence>MKLGYLLTVFCLWAVVCSLLPSSDALRRISLKRRPLDLVRIKAAAEAKLKGKFGIDVNDRHIKLNSGDGDAVYLKNYLDAQYFGEIGIGSPPQNFTVVFDTGSSNLWVPSSKCYFSIACYFHSRYKSSKSSTYTANGKSCSISYGSGSIAGFFSQDNVEVGDVVVKDQVFIEATKEGSLTFVVAKFDGILGLGFQEISVGDVVPVWYNMVDQGLVEEQVFSFWLSSDPEAEVGGEIIFGGVDPNHYKGNHSYVPVTKKGYWQIEVGDFLVGNQSTGLCDGGCAAIVDSGTSLCTGPTAVITQINHAIGAEGVASAECKTLVSQYGDMIWELLVSGVQPDAVCSQIGLCFSNGAQSVSSNIEMVVGKESKESVGEDPLCTACEMAVVWMKNQLKNEGVKDKVIEYVNQLCDSIPSPGGQSVIDCNSLKNMPNVTFSIGGKPYVLTPEQYILKVEQGPTAICMSGFMALDVPPPQGPLWILGDVFMRPYHTVFDYGNLQVGFAESA</sequence>
<dbReference type="InterPro" id="IPR033121">
    <property type="entry name" value="PEPTIDASE_A1"/>
</dbReference>
<dbReference type="FunFam" id="2.40.70.10:FF:000044">
    <property type="entry name" value="Lysosomal aspartic protease"/>
    <property type="match status" value="1"/>
</dbReference>
<dbReference type="InterPro" id="IPR008138">
    <property type="entry name" value="SapB_2"/>
</dbReference>
<dbReference type="Pfam" id="PF03489">
    <property type="entry name" value="SapB_2"/>
    <property type="match status" value="1"/>
</dbReference>
<dbReference type="GO" id="GO:0004190">
    <property type="term" value="F:aspartic-type endopeptidase activity"/>
    <property type="evidence" value="ECO:0007669"/>
    <property type="project" value="UniProtKB-KW"/>
</dbReference>
<evidence type="ECO:0000256" key="1">
    <source>
        <dbReference type="ARBA" id="ARBA00007447"/>
    </source>
</evidence>
<evidence type="ECO:0000256" key="8">
    <source>
        <dbReference type="PIRSR" id="PIRSR601461-1"/>
    </source>
</evidence>
<dbReference type="EMBL" id="PNBA02000011">
    <property type="protein sequence ID" value="KAG6408629.1"/>
    <property type="molecule type" value="Genomic_DNA"/>
</dbReference>
<comment type="similarity">
    <text evidence="1 10">Belongs to the peptidase A1 family.</text>
</comment>
<dbReference type="Pfam" id="PF05184">
    <property type="entry name" value="SapB_1"/>
    <property type="match status" value="1"/>
</dbReference>
<reference evidence="14" key="1">
    <citation type="submission" date="2018-01" db="EMBL/GenBank/DDBJ databases">
        <authorList>
            <person name="Mao J.F."/>
        </authorList>
    </citation>
    <scope>NUCLEOTIDE SEQUENCE</scope>
    <source>
        <strain evidence="14">Huo1</strain>
        <tissue evidence="14">Leaf</tissue>
    </source>
</reference>
<evidence type="ECO:0000256" key="5">
    <source>
        <dbReference type="ARBA" id="ARBA00023145"/>
    </source>
</evidence>
<evidence type="ECO:0000259" key="12">
    <source>
        <dbReference type="PROSITE" id="PS50015"/>
    </source>
</evidence>
<evidence type="ECO:0000256" key="11">
    <source>
        <dbReference type="SAM" id="SignalP"/>
    </source>
</evidence>
<dbReference type="InterPro" id="IPR001461">
    <property type="entry name" value="Aspartic_peptidase_A1"/>
</dbReference>
<dbReference type="InterPro" id="IPR008139">
    <property type="entry name" value="SaposinB_dom"/>
</dbReference>
<dbReference type="GO" id="GO:0006508">
    <property type="term" value="P:proteolysis"/>
    <property type="evidence" value="ECO:0007669"/>
    <property type="project" value="UniProtKB-KW"/>
</dbReference>
<feature type="active site" evidence="8">
    <location>
        <position position="287"/>
    </location>
</feature>
<dbReference type="PRINTS" id="PR00792">
    <property type="entry name" value="PEPSIN"/>
</dbReference>
<dbReference type="OrthoDB" id="771136at2759"/>
<dbReference type="PROSITE" id="PS51767">
    <property type="entry name" value="PEPTIDASE_A1"/>
    <property type="match status" value="1"/>
</dbReference>
<organism evidence="14">
    <name type="scientific">Salvia splendens</name>
    <name type="common">Scarlet sage</name>
    <dbReference type="NCBI Taxonomy" id="180675"/>
    <lineage>
        <taxon>Eukaryota</taxon>
        <taxon>Viridiplantae</taxon>
        <taxon>Streptophyta</taxon>
        <taxon>Embryophyta</taxon>
        <taxon>Tracheophyta</taxon>
        <taxon>Spermatophyta</taxon>
        <taxon>Magnoliopsida</taxon>
        <taxon>eudicotyledons</taxon>
        <taxon>Gunneridae</taxon>
        <taxon>Pentapetalae</taxon>
        <taxon>asterids</taxon>
        <taxon>lamiids</taxon>
        <taxon>Lamiales</taxon>
        <taxon>Lamiaceae</taxon>
        <taxon>Nepetoideae</taxon>
        <taxon>Mentheae</taxon>
        <taxon>Salviinae</taxon>
        <taxon>Salvia</taxon>
        <taxon>Salvia subgen. Calosphace</taxon>
        <taxon>core Calosphace</taxon>
    </lineage>
</organism>
<evidence type="ECO:0008006" key="16">
    <source>
        <dbReference type="Google" id="ProtNLM"/>
    </source>
</evidence>
<dbReference type="AlphaFoldDB" id="A0A8X8ZLS5"/>
<keyword evidence="2 10" id="KW-0645">Protease</keyword>
<evidence type="ECO:0000256" key="9">
    <source>
        <dbReference type="PIRSR" id="PIRSR601461-2"/>
    </source>
</evidence>
<dbReference type="FunFam" id="2.40.70.10:FF:000115">
    <property type="entry name" value="Lysosomal aspartic protease"/>
    <property type="match status" value="1"/>
</dbReference>
<dbReference type="Proteomes" id="UP000298416">
    <property type="component" value="Unassembled WGS sequence"/>
</dbReference>
<name>A0A8X8ZLS5_SALSN</name>
<feature type="domain" description="Saposin B-type" evidence="12">
    <location>
        <begin position="374"/>
        <end position="415"/>
    </location>
</feature>
<keyword evidence="6 9" id="KW-1015">Disulfide bond</keyword>
<evidence type="ECO:0000256" key="10">
    <source>
        <dbReference type="RuleBase" id="RU000454"/>
    </source>
</evidence>
<dbReference type="PROSITE" id="PS00141">
    <property type="entry name" value="ASP_PROTEASE"/>
    <property type="match status" value="2"/>
</dbReference>
<evidence type="ECO:0000256" key="4">
    <source>
        <dbReference type="ARBA" id="ARBA00022801"/>
    </source>
</evidence>
<evidence type="ECO:0000256" key="7">
    <source>
        <dbReference type="ARBA" id="ARBA00023180"/>
    </source>
</evidence>
<keyword evidence="11" id="KW-0732">Signal</keyword>
<dbReference type="InterPro" id="IPR007856">
    <property type="entry name" value="SapB_1"/>
</dbReference>
<feature type="disulfide bond" evidence="9">
    <location>
        <begin position="113"/>
        <end position="119"/>
    </location>
</feature>
<comment type="caution">
    <text evidence="14">The sequence shown here is derived from an EMBL/GenBank/DDBJ whole genome shotgun (WGS) entry which is preliminary data.</text>
</comment>
<dbReference type="PROSITE" id="PS50015">
    <property type="entry name" value="SAP_B"/>
    <property type="match status" value="2"/>
</dbReference>
<keyword evidence="3 10" id="KW-0064">Aspartyl protease</keyword>
<feature type="active site" evidence="8">
    <location>
        <position position="100"/>
    </location>
</feature>
<feature type="domain" description="Saposin B-type" evidence="12">
    <location>
        <begin position="312"/>
        <end position="352"/>
    </location>
</feature>
<keyword evidence="15" id="KW-1185">Reference proteome</keyword>
<dbReference type="PANTHER" id="PTHR47966">
    <property type="entry name" value="BETA-SITE APP-CLEAVING ENZYME, ISOFORM A-RELATED"/>
    <property type="match status" value="1"/>
</dbReference>
<protein>
    <recommendedName>
        <fullName evidence="16">Phytepsin</fullName>
    </recommendedName>
</protein>
<feature type="signal peptide" evidence="11">
    <location>
        <begin position="1"/>
        <end position="25"/>
    </location>
</feature>
<accession>A0A8X8ZLS5</accession>
<dbReference type="SUPFAM" id="SSF50630">
    <property type="entry name" value="Acid proteases"/>
    <property type="match status" value="1"/>
</dbReference>
<dbReference type="InterPro" id="IPR033869">
    <property type="entry name" value="Phytepsin"/>
</dbReference>
<dbReference type="GO" id="GO:0006629">
    <property type="term" value="P:lipid metabolic process"/>
    <property type="evidence" value="ECO:0007669"/>
    <property type="project" value="InterPro"/>
</dbReference>
<evidence type="ECO:0000256" key="3">
    <source>
        <dbReference type="ARBA" id="ARBA00022750"/>
    </source>
</evidence>
<dbReference type="Pfam" id="PF00026">
    <property type="entry name" value="Asp"/>
    <property type="match status" value="1"/>
</dbReference>
<dbReference type="CDD" id="cd06098">
    <property type="entry name" value="phytepsin"/>
    <property type="match status" value="1"/>
</dbReference>
<gene>
    <name evidence="14" type="ORF">SASPL_131647</name>
</gene>
<dbReference type="SUPFAM" id="SSF47862">
    <property type="entry name" value="Saposin"/>
    <property type="match status" value="1"/>
</dbReference>
<keyword evidence="4 10" id="KW-0378">Hydrolase</keyword>
<evidence type="ECO:0000259" key="13">
    <source>
        <dbReference type="PROSITE" id="PS51767"/>
    </source>
</evidence>
<feature type="domain" description="Peptidase A1" evidence="13">
    <location>
        <begin position="82"/>
        <end position="501"/>
    </location>
</feature>
<dbReference type="InterPro" id="IPR001969">
    <property type="entry name" value="Aspartic_peptidase_AS"/>
</dbReference>
<keyword evidence="7" id="KW-0325">Glycoprotein</keyword>
<dbReference type="PANTHER" id="PTHR47966:SF28">
    <property type="entry name" value="OS01G0290000 PROTEIN"/>
    <property type="match status" value="1"/>
</dbReference>
<evidence type="ECO:0000313" key="15">
    <source>
        <dbReference type="Proteomes" id="UP000298416"/>
    </source>
</evidence>
<evidence type="ECO:0000256" key="2">
    <source>
        <dbReference type="ARBA" id="ARBA00022670"/>
    </source>
</evidence>
<dbReference type="InterPro" id="IPR021109">
    <property type="entry name" value="Peptidase_aspartic_dom_sf"/>
</dbReference>
<proteinExistence type="inferred from homology"/>